<reference evidence="1 2" key="1">
    <citation type="submission" date="2009-12" db="EMBL/GenBank/DDBJ databases">
        <title>Genome Sequence of Peptoniphilus lacrimalis 315-B.</title>
        <authorList>
            <person name="Durkin A.S."/>
            <person name="Madupu R."/>
            <person name="Torralba M."/>
            <person name="Methe B."/>
            <person name="Sutton G."/>
            <person name="Strausberg R.L."/>
            <person name="Nelson K.E."/>
        </authorList>
    </citation>
    <scope>NUCLEOTIDE SEQUENCE [LARGE SCALE GENOMIC DNA]</scope>
    <source>
        <strain evidence="1 2">315-B</strain>
    </source>
</reference>
<dbReference type="RefSeq" id="WP_004823808.1">
    <property type="nucleotide sequence ID" value="NZ_ADDO01000010.1"/>
</dbReference>
<dbReference type="EMBL" id="ADDO01000010">
    <property type="protein sequence ID" value="EFA90754.1"/>
    <property type="molecule type" value="Genomic_DNA"/>
</dbReference>
<comment type="caution">
    <text evidence="1">The sequence shown here is derived from an EMBL/GenBank/DDBJ whole genome shotgun (WGS) entry which is preliminary data.</text>
</comment>
<dbReference type="Proteomes" id="UP000005711">
    <property type="component" value="Unassembled WGS sequence"/>
</dbReference>
<organism evidence="1 2">
    <name type="scientific">Peptoniphilus lacrimalis 315-B</name>
    <dbReference type="NCBI Taxonomy" id="596330"/>
    <lineage>
        <taxon>Bacteria</taxon>
        <taxon>Bacillati</taxon>
        <taxon>Bacillota</taxon>
        <taxon>Tissierellia</taxon>
        <taxon>Tissierellales</taxon>
        <taxon>Peptoniphilaceae</taxon>
        <taxon>Peptoniphilus</taxon>
    </lineage>
</organism>
<keyword evidence="2" id="KW-1185">Reference proteome</keyword>
<evidence type="ECO:0000313" key="1">
    <source>
        <dbReference type="EMBL" id="EFA90754.1"/>
    </source>
</evidence>
<evidence type="ECO:0000313" key="2">
    <source>
        <dbReference type="Proteomes" id="UP000005711"/>
    </source>
</evidence>
<proteinExistence type="predicted"/>
<sequence length="86" mass="9933">MNNEKLNGLFEIIELILNKEPSIVDSFLFDSLGSYIYIVFPKINDKVDSLVEDIADICEDISSGDDCRNEKEELREIYNEIKKELS</sequence>
<dbReference type="AlphaFoldDB" id="D1VRS9"/>
<name>D1VRS9_9FIRM</name>
<gene>
    <name evidence="1" type="ORF">HMPREF0628_0228</name>
</gene>
<protein>
    <submittedName>
        <fullName evidence="1">Uncharacterized protein</fullName>
    </submittedName>
</protein>
<accession>D1VRS9</accession>